<gene>
    <name evidence="1" type="ORF">FDF74_02870</name>
</gene>
<sequence>MLCFYIFILVIVQAYFRQCMYNIYFVYLYCCYLNYISKLCKSKLPKEIKETNVPSEKKSSNNCGFLIEAQTVNIYLNCN</sequence>
<protein>
    <submittedName>
        <fullName evidence="1">Uncharacterized protein</fullName>
    </submittedName>
</protein>
<comment type="caution">
    <text evidence="1">The sequence shown here is derived from an EMBL/GenBank/DDBJ whole genome shotgun (WGS) entry which is preliminary data.</text>
</comment>
<accession>A0A6M0R7F3</accession>
<dbReference type="Proteomes" id="UP000473885">
    <property type="component" value="Unassembled WGS sequence"/>
</dbReference>
<evidence type="ECO:0000313" key="2">
    <source>
        <dbReference type="Proteomes" id="UP000473885"/>
    </source>
</evidence>
<keyword evidence="2" id="KW-1185">Reference proteome</keyword>
<dbReference type="RefSeq" id="WP_050607471.1">
    <property type="nucleotide sequence ID" value="NZ_CABKUB010000006.1"/>
</dbReference>
<name>A0A6M0R7F3_9CLOT</name>
<dbReference type="AlphaFoldDB" id="A0A6M0R7F3"/>
<organism evidence="1 2">
    <name type="scientific">Clostridium niameyense</name>
    <dbReference type="NCBI Taxonomy" id="1622073"/>
    <lineage>
        <taxon>Bacteria</taxon>
        <taxon>Bacillati</taxon>
        <taxon>Bacillota</taxon>
        <taxon>Clostridia</taxon>
        <taxon>Eubacteriales</taxon>
        <taxon>Clostridiaceae</taxon>
        <taxon>Clostridium</taxon>
    </lineage>
</organism>
<proteinExistence type="predicted"/>
<reference evidence="1 2" key="1">
    <citation type="submission" date="2019-04" db="EMBL/GenBank/DDBJ databases">
        <title>Genome sequencing of Clostridium botulinum Groups I-IV and Clostridium butyricum.</title>
        <authorList>
            <person name="Brunt J."/>
            <person name="Van Vliet A.H.M."/>
            <person name="Stringer S.C."/>
            <person name="Carter A.T."/>
            <person name="Peck M.W."/>
        </authorList>
    </citation>
    <scope>NUCLEOTIDE SEQUENCE [LARGE SCALE GENOMIC DNA]</scope>
    <source>
        <strain evidence="1 2">IFR 18/094</strain>
    </source>
</reference>
<dbReference type="EMBL" id="SXDP01000002">
    <property type="protein sequence ID" value="NEZ46152.1"/>
    <property type="molecule type" value="Genomic_DNA"/>
</dbReference>
<evidence type="ECO:0000313" key="1">
    <source>
        <dbReference type="EMBL" id="NEZ46152.1"/>
    </source>
</evidence>